<dbReference type="InterPro" id="IPR037291">
    <property type="entry name" value="DUF4139"/>
</dbReference>
<dbReference type="Pfam" id="PF13598">
    <property type="entry name" value="DUF4139"/>
    <property type="match status" value="1"/>
</dbReference>
<reference evidence="4" key="2">
    <citation type="submission" date="2020-05" db="EMBL/GenBank/DDBJ databases">
        <authorList>
            <person name="Kim H.-S."/>
            <person name="Proctor R.H."/>
            <person name="Brown D.W."/>
        </authorList>
    </citation>
    <scope>NUCLEOTIDE SEQUENCE</scope>
    <source>
        <strain evidence="4">NRRL 45417</strain>
    </source>
</reference>
<dbReference type="AlphaFoldDB" id="A0A8H4SVF6"/>
<feature type="domain" description="DUF4139" evidence="2">
    <location>
        <begin position="318"/>
        <end position="790"/>
    </location>
</feature>
<evidence type="ECO:0000259" key="2">
    <source>
        <dbReference type="Pfam" id="PF13598"/>
    </source>
</evidence>
<accession>A0A8H4SVF6</accession>
<evidence type="ECO:0008006" key="6">
    <source>
        <dbReference type="Google" id="ProtNLM"/>
    </source>
</evidence>
<feature type="compositionally biased region" description="Acidic residues" evidence="1">
    <location>
        <begin position="94"/>
        <end position="116"/>
    </location>
</feature>
<feature type="compositionally biased region" description="Basic and acidic residues" evidence="1">
    <location>
        <begin position="239"/>
        <end position="257"/>
    </location>
</feature>
<dbReference type="InterPro" id="IPR011935">
    <property type="entry name" value="CHP02231"/>
</dbReference>
<feature type="region of interest" description="Disordered" evidence="1">
    <location>
        <begin position="728"/>
        <end position="757"/>
    </location>
</feature>
<evidence type="ECO:0000259" key="3">
    <source>
        <dbReference type="Pfam" id="PF13600"/>
    </source>
</evidence>
<dbReference type="Proteomes" id="UP000604273">
    <property type="component" value="Unassembled WGS sequence"/>
</dbReference>
<protein>
    <recommendedName>
        <fullName evidence="6">Mucoidy inhibitor-like protein</fullName>
    </recommendedName>
</protein>
<keyword evidence="5" id="KW-1185">Reference proteome</keyword>
<gene>
    <name evidence="4" type="ORF">FGADI_11178</name>
</gene>
<feature type="domain" description="DUF4140" evidence="3">
    <location>
        <begin position="29"/>
        <end position="158"/>
    </location>
</feature>
<evidence type="ECO:0000313" key="5">
    <source>
        <dbReference type="Proteomes" id="UP000604273"/>
    </source>
</evidence>
<evidence type="ECO:0000313" key="4">
    <source>
        <dbReference type="EMBL" id="KAF4946447.1"/>
    </source>
</evidence>
<dbReference type="PANTHER" id="PTHR31005">
    <property type="entry name" value="DUF4139 DOMAIN-CONTAINING PROTEIN"/>
    <property type="match status" value="1"/>
</dbReference>
<comment type="caution">
    <text evidence="4">The sequence shown here is derived from an EMBL/GenBank/DDBJ whole genome shotgun (WGS) entry which is preliminary data.</text>
</comment>
<organism evidence="4 5">
    <name type="scientific">Fusarium gaditjirri</name>
    <dbReference type="NCBI Taxonomy" id="282569"/>
    <lineage>
        <taxon>Eukaryota</taxon>
        <taxon>Fungi</taxon>
        <taxon>Dikarya</taxon>
        <taxon>Ascomycota</taxon>
        <taxon>Pezizomycotina</taxon>
        <taxon>Sordariomycetes</taxon>
        <taxon>Hypocreomycetidae</taxon>
        <taxon>Hypocreales</taxon>
        <taxon>Nectriaceae</taxon>
        <taxon>Fusarium</taxon>
        <taxon>Fusarium nisikadoi species complex</taxon>
    </lineage>
</organism>
<name>A0A8H4SVF6_9HYPO</name>
<sequence length="798" mass="89677">MMDLAAPAFDTDVGHKVEYKIRDLGTRSVTLFPTQAQVKREIKDVPLKPGVNEISIVGLSPTIDKNSVTVEGSGAATITGISVEFLPNRELFDEVYPDSDDDDDSDSDDYEEEEESDPPKVPQHGELLETKMKLIELKDEQQRAREIIGNADERIKVLDIYSKSLDKREGVNISEMLDTYKQEHRKAFEERLVGVQRERELTEAINKVTKEQMRLNKLGNKFQKKEAKNKARIQKAVQKKQEQRQKRQEERRKEKERIRNERSRCWPLFCYTIHIQLEVSSSYTPASSRRESVSSEVELVQRPRSKTADLETSSCSLVLSYVTNSAFWTPSYDIQLSTVDSTGTLCFDAGLHNTTSETWENCKITLSTSQATSSSLDESIPSLTPWRIKLGNKKSSSGESGAFESVMELQQQATWRYKKQAPQQPPNFRREMFGLPGHALNDYQMQLMMLEQQNKKRLMMARQEQDSMGPPAPAMMAQQARAQAQESQNKARIAMLQNQMVVPSQMVMHQVAQPQQTQQQQQQFPGMAQRDFSSNDGFDALLDEDITMPDAQPSLEFQNSLFEETGFTTTFDLPGLKILVPKFTVSKQRVARLQFTNVLFSHTIVAKYQPAAYLKAKLKNNSKLTLLRGPASLTLDGSFMGQTKIPRCSSGEVFTLSLGVDSAIRVMYPKPDVRRSTSGVFSKEDSSVYVRAVTVHNTRVTAKKPISLLVLDQIPVSEDDRLRVELLSPRGLTAEGPRQATGAPGREAAEDKDWGKAMASLKKSGQVSWEVSLNAGKAVKLGLEYSVSMPSGDVAKEC</sequence>
<dbReference type="EMBL" id="JABFAI010000318">
    <property type="protein sequence ID" value="KAF4946447.1"/>
    <property type="molecule type" value="Genomic_DNA"/>
</dbReference>
<reference evidence="4" key="1">
    <citation type="journal article" date="2020" name="BMC Genomics">
        <title>Correction to: Identification and distribution of gene clusters required for synthesis of sphingolipid metabolism inhibitors in diverse species of the filamentous fungus Fusarium.</title>
        <authorList>
            <person name="Kim H.S."/>
            <person name="Lohmar J.M."/>
            <person name="Busman M."/>
            <person name="Brown D.W."/>
            <person name="Naumann T.A."/>
            <person name="Divon H.H."/>
            <person name="Lysoe E."/>
            <person name="Uhlig S."/>
            <person name="Proctor R.H."/>
        </authorList>
    </citation>
    <scope>NUCLEOTIDE SEQUENCE</scope>
    <source>
        <strain evidence="4">NRRL 45417</strain>
    </source>
</reference>
<dbReference type="PANTHER" id="PTHR31005:SF8">
    <property type="entry name" value="DUF4139 DOMAIN-CONTAINING PROTEIN"/>
    <property type="match status" value="1"/>
</dbReference>
<dbReference type="Pfam" id="PF13600">
    <property type="entry name" value="DUF4140"/>
    <property type="match status" value="1"/>
</dbReference>
<feature type="region of interest" description="Disordered" evidence="1">
    <location>
        <begin position="94"/>
        <end position="126"/>
    </location>
</feature>
<dbReference type="OrthoDB" id="10068793at2759"/>
<feature type="region of interest" description="Disordered" evidence="1">
    <location>
        <begin position="218"/>
        <end position="257"/>
    </location>
</feature>
<evidence type="ECO:0000256" key="1">
    <source>
        <dbReference type="SAM" id="MobiDB-lite"/>
    </source>
</evidence>
<dbReference type="InterPro" id="IPR025554">
    <property type="entry name" value="DUF4140"/>
</dbReference>
<dbReference type="NCBIfam" id="TIGR02231">
    <property type="entry name" value="mucoidy inhibitor MuiA family protein"/>
    <property type="match status" value="1"/>
</dbReference>
<proteinExistence type="predicted"/>